<proteinExistence type="predicted"/>
<gene>
    <name evidence="1" type="ORF">V9Z47_12635</name>
</gene>
<dbReference type="EMBL" id="CP146670">
    <property type="protein sequence ID" value="WWX73784.1"/>
    <property type="molecule type" value="Genomic_DNA"/>
</dbReference>
<dbReference type="Proteomes" id="UP001383096">
    <property type="component" value="Chromosome"/>
</dbReference>
<name>A0AAX4LHG7_ECOLX</name>
<organism evidence="1 2">
    <name type="scientific">Escherichia coli</name>
    <dbReference type="NCBI Taxonomy" id="562"/>
    <lineage>
        <taxon>Bacteria</taxon>
        <taxon>Pseudomonadati</taxon>
        <taxon>Pseudomonadota</taxon>
        <taxon>Gammaproteobacteria</taxon>
        <taxon>Enterobacterales</taxon>
        <taxon>Enterobacteriaceae</taxon>
        <taxon>Escherichia</taxon>
    </lineage>
</organism>
<evidence type="ECO:0000313" key="1">
    <source>
        <dbReference type="EMBL" id="WWX73784.1"/>
    </source>
</evidence>
<evidence type="ECO:0000313" key="2">
    <source>
        <dbReference type="Proteomes" id="UP001383096"/>
    </source>
</evidence>
<sequence length="115" mass="13042">MKIINIGWLYCENCDDDGMVVKTEKGCGFFLYQGDKFVCPRCGGHGEIEIIEDSATAPEPERIVLDEKIKIHPDLLQQIIDHISAAAIYADNNYQREMNVKRALEQYFKGDSDGK</sequence>
<evidence type="ECO:0008006" key="3">
    <source>
        <dbReference type="Google" id="ProtNLM"/>
    </source>
</evidence>
<reference evidence="1" key="1">
    <citation type="submission" date="2024-03" db="EMBL/GenBank/DDBJ databases">
        <title>Epithelial relay of microbial signals coordinates intestinal macrophage supported barrier repair.</title>
        <authorList>
            <person name="Tsai M.T."/>
        </authorList>
    </citation>
    <scope>NUCLEOTIDE SEQUENCE</scope>
    <source>
        <strain evidence="1">MS 21-1</strain>
    </source>
</reference>
<dbReference type="RefSeq" id="WP_000691755.1">
    <property type="nucleotide sequence ID" value="NZ_CP146670.1"/>
</dbReference>
<dbReference type="AlphaFoldDB" id="A0AAX4LHG7"/>
<accession>A0AAX4LHG7</accession>
<protein>
    <recommendedName>
        <fullName evidence="3">Prophage protein</fullName>
    </recommendedName>
</protein>